<evidence type="ECO:0000313" key="2">
    <source>
        <dbReference type="Proteomes" id="UP000008963"/>
    </source>
</evidence>
<evidence type="ECO:0000313" key="1">
    <source>
        <dbReference type="EMBL" id="CBW25596.1"/>
    </source>
</evidence>
<accession>E1X5M9</accession>
<dbReference type="AlphaFoldDB" id="E1X5M9"/>
<keyword evidence="2" id="KW-1185">Reference proteome</keyword>
<dbReference type="HOGENOM" id="CLU_993119_0_0_7"/>
<proteinExistence type="predicted"/>
<dbReference type="KEGG" id="bmx:BMS_0691"/>
<dbReference type="STRING" id="862908.BMS_0691"/>
<name>E1X5M9_HALMS</name>
<sequence>MMTSIKAALFLVILLLSYPSMGQYSFYAIKKSDIRMSNESFRRYAKPQIRSIINEYFHVLKKVSPESAPIISLRRNLRQLYLESAELTKECDPRDTTPKENCVTQINDFSRKLKLYESELYSQIEDFKILPKRINDSLIYKNLMDELVLSNSKVNSHFDEFKMLRATDFQRYSSSPSQIEGLLYNSLELLDLKINILIPFKYRVEFDNVWSAYIKVLEQRVLTPSDKEYLLAHLERLNIDWNSFHKNMTKGNYDIPLPKVKVTNIMHNRWNSILKLILRR</sequence>
<organism evidence="1 2">
    <name type="scientific">Halobacteriovorax marinus (strain ATCC BAA-682 / DSM 15412 / SJ)</name>
    <name type="common">Bacteriovorax marinus</name>
    <dbReference type="NCBI Taxonomy" id="862908"/>
    <lineage>
        <taxon>Bacteria</taxon>
        <taxon>Pseudomonadati</taxon>
        <taxon>Bdellovibrionota</taxon>
        <taxon>Bacteriovoracia</taxon>
        <taxon>Bacteriovoracales</taxon>
        <taxon>Halobacteriovoraceae</taxon>
        <taxon>Halobacteriovorax</taxon>
    </lineage>
</organism>
<dbReference type="EMBL" id="FQ312005">
    <property type="protein sequence ID" value="CBW25596.1"/>
    <property type="molecule type" value="Genomic_DNA"/>
</dbReference>
<reference evidence="2" key="1">
    <citation type="journal article" date="2013" name="ISME J.">
        <title>A small predatory core genome in the divergent marine Bacteriovorax marinus SJ and the terrestrial Bdellovibrio bacteriovorus.</title>
        <authorList>
            <person name="Crossman L.C."/>
            <person name="Chen H."/>
            <person name="Cerdeno-Tarraga A.M."/>
            <person name="Brooks K."/>
            <person name="Quail M.A."/>
            <person name="Pineiro S.A."/>
            <person name="Hobley L."/>
            <person name="Sockett R.E."/>
            <person name="Bentley S.D."/>
            <person name="Parkhill J."/>
            <person name="Williams H.N."/>
            <person name="Stine O.C."/>
        </authorList>
    </citation>
    <scope>NUCLEOTIDE SEQUENCE [LARGE SCALE GENOMIC DNA]</scope>
    <source>
        <strain evidence="2">ATCC BAA-682 / DSM 15412 / SJ</strain>
    </source>
</reference>
<dbReference type="PATRIC" id="fig|862908.3.peg.664"/>
<protein>
    <submittedName>
        <fullName evidence="1">Exported protein</fullName>
    </submittedName>
</protein>
<dbReference type="Proteomes" id="UP000008963">
    <property type="component" value="Chromosome"/>
</dbReference>
<gene>
    <name evidence="1" type="ordered locus">BMS_0691</name>
</gene>